<sequence length="371" mass="40893">MIPACLSDDWSLCPEREDISAEFTRLLTAAQEGGATIAECLMIARQLKRGDEQSWHREWKRLAQANRHRAGAAFAEGHMATAQRNWLRALNYYGAAAMPLDQADERRWVAVLAMQECARRYLTARAPAGEVVTIPWVDDHALQGYFLPAASAGGRAPTVICIGEPGHRKEEFLFKLAPHARERGLSMLALDLLGDQRDDYTDTLLQRRDLESSIASVMDYLETRGDVDFDRVAIVADGWGSSFVARAVLQEPRLAAAVCDGGLWDLHERSFFASRFAMSDLSIVPVPHAPLMASSADCPVLITLGEDGWLKADRARQIVQKSRLGSSDIVLKVFTAAETGAAQAHADNPSLANEYIFDWLESRLGAAGRRS</sequence>
<evidence type="ECO:0000313" key="2">
    <source>
        <dbReference type="Proteomes" id="UP000002526"/>
    </source>
</evidence>
<accession>Q89KC2</accession>
<dbReference type="PATRIC" id="fig|224911.44.peg.4841"/>
<reference evidence="2" key="1">
    <citation type="journal article" date="2002" name="DNA Res.">
        <title>Complete genomic sequence of nitrogen-fixing symbiotic bacterium Bradyrhizobium japonicum USDA110.</title>
        <authorList>
            <person name="Kaneko T."/>
            <person name="Nakamura Y."/>
            <person name="Sato S."/>
            <person name="Minamisawa K."/>
            <person name="Uchiumi T."/>
            <person name="Sasamoto S."/>
            <person name="Watanabe A."/>
            <person name="Idesawa K."/>
            <person name="Iriguchi M."/>
            <person name="Kawashima K."/>
            <person name="Kohara M."/>
            <person name="Matsumoto M."/>
            <person name="Shimpo S."/>
            <person name="Tsuruoka H."/>
            <person name="Wada T."/>
            <person name="Yamada M."/>
            <person name="Tabata S."/>
        </authorList>
    </citation>
    <scope>NUCLEOTIDE SEQUENCE [LARGE SCALE GENOMIC DNA]</scope>
    <source>
        <strain evidence="2">JCM 10833 / BCRC 13528 / IAM 13628 / NBRC 14792 / USDA 110</strain>
    </source>
</reference>
<dbReference type="STRING" id="224911.AAV28_22290"/>
<dbReference type="EMBL" id="BA000040">
    <property type="protein sequence ID" value="BAC50250.1"/>
    <property type="molecule type" value="Genomic_DNA"/>
</dbReference>
<proteinExistence type="predicted"/>
<dbReference type="InParanoid" id="Q89KC2"/>
<dbReference type="Gene3D" id="1.20.1440.110">
    <property type="entry name" value="acylaminoacyl peptidase"/>
    <property type="match status" value="1"/>
</dbReference>
<dbReference type="InterPro" id="IPR029058">
    <property type="entry name" value="AB_hydrolase_fold"/>
</dbReference>
<dbReference type="GeneID" id="46491995"/>
<dbReference type="SUPFAM" id="SSF53474">
    <property type="entry name" value="alpha/beta-Hydrolases"/>
    <property type="match status" value="1"/>
</dbReference>
<dbReference type="Pfam" id="PF06500">
    <property type="entry name" value="FrsA-like"/>
    <property type="match status" value="1"/>
</dbReference>
<dbReference type="AlphaFoldDB" id="Q89KC2"/>
<dbReference type="HOGENOM" id="CLU_034451_1_0_5"/>
<dbReference type="InterPro" id="IPR010520">
    <property type="entry name" value="FrsA-like"/>
</dbReference>
<evidence type="ECO:0000313" key="1">
    <source>
        <dbReference type="EMBL" id="BAC50250.1"/>
    </source>
</evidence>
<dbReference type="ESTHER" id="braja-BLL4985">
    <property type="family name" value="Duf_1100-S"/>
</dbReference>
<dbReference type="KEGG" id="bja:bll4985"/>
<dbReference type="Proteomes" id="UP000002526">
    <property type="component" value="Chromosome"/>
</dbReference>
<protein>
    <submittedName>
        <fullName evidence="1">Bll4985 protein</fullName>
    </submittedName>
</protein>
<dbReference type="RefSeq" id="WP_011087748.1">
    <property type="nucleotide sequence ID" value="NC_004463.1"/>
</dbReference>
<dbReference type="OrthoDB" id="217645at2"/>
<dbReference type="PhylomeDB" id="Q89KC2"/>
<keyword evidence="2" id="KW-1185">Reference proteome</keyword>
<gene>
    <name evidence="1" type="ordered locus">bll4985</name>
</gene>
<dbReference type="eggNOG" id="COG1073">
    <property type="taxonomic scope" value="Bacteria"/>
</dbReference>
<dbReference type="EnsemblBacteria" id="BAC50250">
    <property type="protein sequence ID" value="BAC50250"/>
    <property type="gene ID" value="BAC50250"/>
</dbReference>
<dbReference type="Gene3D" id="3.40.50.1820">
    <property type="entry name" value="alpha/beta hydrolase"/>
    <property type="match status" value="1"/>
</dbReference>
<name>Q89KC2_BRADU</name>
<organism evidence="1 2">
    <name type="scientific">Bradyrhizobium diazoefficiens (strain JCM 10833 / BCRC 13528 / IAM 13628 / NBRC 14792 / USDA 110)</name>
    <dbReference type="NCBI Taxonomy" id="224911"/>
    <lineage>
        <taxon>Bacteria</taxon>
        <taxon>Pseudomonadati</taxon>
        <taxon>Pseudomonadota</taxon>
        <taxon>Alphaproteobacteria</taxon>
        <taxon>Hyphomicrobiales</taxon>
        <taxon>Nitrobacteraceae</taxon>
        <taxon>Bradyrhizobium</taxon>
    </lineage>
</organism>